<evidence type="ECO:0000313" key="16">
    <source>
        <dbReference type="Proteomes" id="UP000294947"/>
    </source>
</evidence>
<feature type="domain" description="Carrier" evidence="13">
    <location>
        <begin position="25"/>
        <end position="100"/>
    </location>
</feature>
<dbReference type="Pfam" id="PF00698">
    <property type="entry name" value="Acyl_transf_1"/>
    <property type="match status" value="1"/>
</dbReference>
<dbReference type="InterPro" id="IPR009081">
    <property type="entry name" value="PP-bd_ACP"/>
</dbReference>
<keyword evidence="16" id="KW-1185">Reference proteome</keyword>
<dbReference type="GO" id="GO:0006633">
    <property type="term" value="P:fatty acid biosynthetic process"/>
    <property type="evidence" value="ECO:0007669"/>
    <property type="project" value="InterPro"/>
</dbReference>
<dbReference type="Pfam" id="PF00109">
    <property type="entry name" value="ketoacyl-synt"/>
    <property type="match status" value="1"/>
</dbReference>
<accession>A0A4R4YZJ0</accession>
<evidence type="ECO:0000256" key="11">
    <source>
        <dbReference type="ARBA" id="ARBA00066981"/>
    </source>
</evidence>
<dbReference type="NCBIfam" id="NF045894">
    <property type="entry name" value="PKS_plus_SDR"/>
    <property type="match status" value="1"/>
</dbReference>
<dbReference type="FunFam" id="1.10.1200.10:FF:000007">
    <property type="entry name" value="Probable polyketide synthase pks17"/>
    <property type="match status" value="1"/>
</dbReference>
<gene>
    <name evidence="15" type="ORF">E1288_15660</name>
</gene>
<dbReference type="InterPro" id="IPR014031">
    <property type="entry name" value="Ketoacyl_synth_C"/>
</dbReference>
<keyword evidence="2" id="KW-0597">Phosphoprotein</keyword>
<comment type="subunit">
    <text evidence="10">Homodimer. Erythronolide synthase is composed of EryAI, EryAII and EryAIII multimodular (2 modules) polypeptides each coding for a functional synthase subunit which participates in 2 of the six FAS-like elongation steps required for formation of the polyketide. Module 1, 2, 3, 4, 5, and 6 participating in biosynthesis steps 1, 2, 3, 4, 5, and 6, respectively.</text>
</comment>
<dbReference type="Pfam" id="PF08659">
    <property type="entry name" value="KR"/>
    <property type="match status" value="1"/>
</dbReference>
<feature type="domain" description="Carrier" evidence="13">
    <location>
        <begin position="1598"/>
        <end position="1673"/>
    </location>
</feature>
<dbReference type="GO" id="GO:0004312">
    <property type="term" value="F:fatty acid synthase activity"/>
    <property type="evidence" value="ECO:0007669"/>
    <property type="project" value="TreeGrafter"/>
</dbReference>
<dbReference type="InterPro" id="IPR006162">
    <property type="entry name" value="Ppantetheine_attach_site"/>
</dbReference>
<dbReference type="PROSITE" id="PS50075">
    <property type="entry name" value="CARRIER"/>
    <property type="match status" value="2"/>
</dbReference>
<dbReference type="PROSITE" id="PS00012">
    <property type="entry name" value="PHOSPHOPANTETHEINE"/>
    <property type="match status" value="1"/>
</dbReference>
<dbReference type="SMART" id="SM00822">
    <property type="entry name" value="PKS_KR"/>
    <property type="match status" value="1"/>
</dbReference>
<dbReference type="Gene3D" id="3.40.50.11460">
    <property type="match status" value="1"/>
</dbReference>
<dbReference type="InterPro" id="IPR050091">
    <property type="entry name" value="PKS_NRPS_Biosynth_Enz"/>
</dbReference>
<evidence type="ECO:0000256" key="4">
    <source>
        <dbReference type="ARBA" id="ARBA00022737"/>
    </source>
</evidence>
<dbReference type="Gene3D" id="1.10.1200.10">
    <property type="entry name" value="ACP-like"/>
    <property type="match status" value="2"/>
</dbReference>
<evidence type="ECO:0000256" key="1">
    <source>
        <dbReference type="ARBA" id="ARBA00022450"/>
    </source>
</evidence>
<dbReference type="SMART" id="SM00827">
    <property type="entry name" value="PKS_AT"/>
    <property type="match status" value="1"/>
</dbReference>
<dbReference type="InterPro" id="IPR001227">
    <property type="entry name" value="Ac_transferase_dom_sf"/>
</dbReference>
<dbReference type="SUPFAM" id="SSF52151">
    <property type="entry name" value="FabD/lysophospholipase-like"/>
    <property type="match status" value="1"/>
</dbReference>
<dbReference type="PROSITE" id="PS52004">
    <property type="entry name" value="KS3_2"/>
    <property type="match status" value="1"/>
</dbReference>
<evidence type="ECO:0000259" key="13">
    <source>
        <dbReference type="PROSITE" id="PS50075"/>
    </source>
</evidence>
<evidence type="ECO:0000256" key="10">
    <source>
        <dbReference type="ARBA" id="ARBA00063272"/>
    </source>
</evidence>
<dbReference type="InterPro" id="IPR013968">
    <property type="entry name" value="PKS_KR"/>
</dbReference>
<dbReference type="RefSeq" id="WP_132485685.1">
    <property type="nucleotide sequence ID" value="NZ_SMKW01000018.1"/>
</dbReference>
<dbReference type="GO" id="GO:0047879">
    <property type="term" value="F:erythronolide synthase activity"/>
    <property type="evidence" value="ECO:0007669"/>
    <property type="project" value="UniProtKB-EC"/>
</dbReference>
<dbReference type="SUPFAM" id="SSF53901">
    <property type="entry name" value="Thiolase-like"/>
    <property type="match status" value="1"/>
</dbReference>
<dbReference type="FunFam" id="3.40.366.10:FF:000002">
    <property type="entry name" value="Probable polyketide synthase 2"/>
    <property type="match status" value="1"/>
</dbReference>
<dbReference type="SMART" id="SM01294">
    <property type="entry name" value="PKS_PP_betabranch"/>
    <property type="match status" value="1"/>
</dbReference>
<dbReference type="InterPro" id="IPR057326">
    <property type="entry name" value="KR_dom"/>
</dbReference>
<dbReference type="PROSITE" id="PS00606">
    <property type="entry name" value="KS3_1"/>
    <property type="match status" value="1"/>
</dbReference>
<evidence type="ECO:0000259" key="14">
    <source>
        <dbReference type="PROSITE" id="PS52004"/>
    </source>
</evidence>
<evidence type="ECO:0000313" key="15">
    <source>
        <dbReference type="EMBL" id="TDD50923.1"/>
    </source>
</evidence>
<evidence type="ECO:0000256" key="8">
    <source>
        <dbReference type="ARBA" id="ARBA00060158"/>
    </source>
</evidence>
<comment type="caution">
    <text evidence="15">The sequence shown here is derived from an EMBL/GenBank/DDBJ whole genome shotgun (WGS) entry which is preliminary data.</text>
</comment>
<organism evidence="15 16">
    <name type="scientific">Saccharopolyspora elongata</name>
    <dbReference type="NCBI Taxonomy" id="2530387"/>
    <lineage>
        <taxon>Bacteria</taxon>
        <taxon>Bacillati</taxon>
        <taxon>Actinomycetota</taxon>
        <taxon>Actinomycetes</taxon>
        <taxon>Pseudonocardiales</taxon>
        <taxon>Pseudonocardiaceae</taxon>
        <taxon>Saccharopolyspora</taxon>
    </lineage>
</organism>
<dbReference type="InterPro" id="IPR014043">
    <property type="entry name" value="Acyl_transferase_dom"/>
</dbReference>
<name>A0A4R4YZJ0_9PSEU</name>
<dbReference type="SMART" id="SM00825">
    <property type="entry name" value="PKS_KS"/>
    <property type="match status" value="1"/>
</dbReference>
<keyword evidence="3" id="KW-0808">Transferase</keyword>
<dbReference type="GO" id="GO:0004315">
    <property type="term" value="F:3-oxoacyl-[acyl-carrier-protein] synthase activity"/>
    <property type="evidence" value="ECO:0007669"/>
    <property type="project" value="InterPro"/>
</dbReference>
<dbReference type="InterPro" id="IPR032821">
    <property type="entry name" value="PKS_assoc"/>
</dbReference>
<dbReference type="Gene3D" id="3.40.366.10">
    <property type="entry name" value="Malonyl-Coenzyme A Acyl Carrier Protein, domain 2"/>
    <property type="match status" value="1"/>
</dbReference>
<dbReference type="PANTHER" id="PTHR43775:SF51">
    <property type="entry name" value="INACTIVE PHENOLPHTHIOCEROL SYNTHESIS POLYKETIDE SYNTHASE TYPE I PKS1-RELATED"/>
    <property type="match status" value="1"/>
</dbReference>
<dbReference type="InterPro" id="IPR014030">
    <property type="entry name" value="Ketoacyl_synth_N"/>
</dbReference>
<reference evidence="15 16" key="1">
    <citation type="submission" date="2019-03" db="EMBL/GenBank/DDBJ databases">
        <title>Draft genome sequences of novel Actinobacteria.</title>
        <authorList>
            <person name="Sahin N."/>
            <person name="Ay H."/>
            <person name="Saygin H."/>
        </authorList>
    </citation>
    <scope>NUCLEOTIDE SEQUENCE [LARGE SCALE GENOMIC DNA]</scope>
    <source>
        <strain evidence="15 16">7K502</strain>
    </source>
</reference>
<comment type="function">
    <text evidence="8">Involved in the biosynthesis of antibiotic erythromycin via the biosynthesis of its aglycone precursor, 6-deoxyerythronolide B (6-dEB).</text>
</comment>
<evidence type="ECO:0000256" key="3">
    <source>
        <dbReference type="ARBA" id="ARBA00022679"/>
    </source>
</evidence>
<dbReference type="InterPro" id="IPR020841">
    <property type="entry name" value="PKS_Beta-ketoAc_synthase_dom"/>
</dbReference>
<evidence type="ECO:0000256" key="7">
    <source>
        <dbReference type="ARBA" id="ARBA00052442"/>
    </source>
</evidence>
<protein>
    <recommendedName>
        <fullName evidence="11">6-deoxyerythronolide-B synthase</fullName>
        <ecNumber evidence="11">2.3.1.94</ecNumber>
    </recommendedName>
</protein>
<dbReference type="FunFam" id="3.40.47.10:FF:000019">
    <property type="entry name" value="Polyketide synthase type I"/>
    <property type="match status" value="1"/>
</dbReference>
<dbReference type="InterPro" id="IPR036736">
    <property type="entry name" value="ACP-like_sf"/>
</dbReference>
<dbReference type="Proteomes" id="UP000294947">
    <property type="component" value="Unassembled WGS sequence"/>
</dbReference>
<evidence type="ECO:0000256" key="5">
    <source>
        <dbReference type="ARBA" id="ARBA00023268"/>
    </source>
</evidence>
<keyword evidence="4" id="KW-0677">Repeat</keyword>
<dbReference type="Gene3D" id="3.30.70.3290">
    <property type="match status" value="1"/>
</dbReference>
<dbReference type="CDD" id="cd08952">
    <property type="entry name" value="KR_1_SDR_x"/>
    <property type="match status" value="1"/>
</dbReference>
<dbReference type="GO" id="GO:0031177">
    <property type="term" value="F:phosphopantetheine binding"/>
    <property type="evidence" value="ECO:0007669"/>
    <property type="project" value="InterPro"/>
</dbReference>
<dbReference type="Pfam" id="PF18369">
    <property type="entry name" value="PKS_DE"/>
    <property type="match status" value="1"/>
</dbReference>
<dbReference type="Gene3D" id="6.10.140.1830">
    <property type="match status" value="1"/>
</dbReference>
<dbReference type="Gene3D" id="3.40.50.720">
    <property type="entry name" value="NAD(P)-binding Rossmann-like Domain"/>
    <property type="match status" value="2"/>
</dbReference>
<comment type="catalytic activity">
    <reaction evidence="7">
        <text>6 (S)-methylmalonyl-CoA + propanoyl-CoA + 6 NADPH + 12 H(+) = 6-deoxyerythronolide B + 6 CO2 + 6 NADP(+) + 7 CoA + H2O</text>
        <dbReference type="Rhea" id="RHEA:23068"/>
        <dbReference type="ChEBI" id="CHEBI:15377"/>
        <dbReference type="ChEBI" id="CHEBI:15378"/>
        <dbReference type="ChEBI" id="CHEBI:16089"/>
        <dbReference type="ChEBI" id="CHEBI:16526"/>
        <dbReference type="ChEBI" id="CHEBI:57287"/>
        <dbReference type="ChEBI" id="CHEBI:57327"/>
        <dbReference type="ChEBI" id="CHEBI:57392"/>
        <dbReference type="ChEBI" id="CHEBI:57783"/>
        <dbReference type="ChEBI" id="CHEBI:58349"/>
        <dbReference type="EC" id="2.3.1.94"/>
    </reaction>
</comment>
<comment type="pathway">
    <text evidence="9">Antibiotic biosynthesis; erythromycin biosynthesis.</text>
</comment>
<evidence type="ECO:0000256" key="12">
    <source>
        <dbReference type="SAM" id="MobiDB-lite"/>
    </source>
</evidence>
<proteinExistence type="predicted"/>
<feature type="region of interest" description="Disordered" evidence="12">
    <location>
        <begin position="1567"/>
        <end position="1587"/>
    </location>
</feature>
<dbReference type="PANTHER" id="PTHR43775">
    <property type="entry name" value="FATTY ACID SYNTHASE"/>
    <property type="match status" value="1"/>
</dbReference>
<evidence type="ECO:0000256" key="2">
    <source>
        <dbReference type="ARBA" id="ARBA00022553"/>
    </source>
</evidence>
<dbReference type="SUPFAM" id="SSF55048">
    <property type="entry name" value="Probable ACP-binding domain of malonyl-CoA ACP transacylase"/>
    <property type="match status" value="1"/>
</dbReference>
<keyword evidence="5" id="KW-0511">Multifunctional enzyme</keyword>
<dbReference type="InterPro" id="IPR041618">
    <property type="entry name" value="PKS_DE"/>
</dbReference>
<dbReference type="EMBL" id="SMKW01000018">
    <property type="protein sequence ID" value="TDD50923.1"/>
    <property type="molecule type" value="Genomic_DNA"/>
</dbReference>
<dbReference type="InterPro" id="IPR016036">
    <property type="entry name" value="Malonyl_transacylase_ACP-bd"/>
</dbReference>
<dbReference type="SUPFAM" id="SSF51735">
    <property type="entry name" value="NAD(P)-binding Rossmann-fold domains"/>
    <property type="match status" value="2"/>
</dbReference>
<evidence type="ECO:0000256" key="6">
    <source>
        <dbReference type="ARBA" id="ARBA00023315"/>
    </source>
</evidence>
<dbReference type="OrthoDB" id="9778690at2"/>
<dbReference type="InterPro" id="IPR020806">
    <property type="entry name" value="PKS_PP-bd"/>
</dbReference>
<keyword evidence="6" id="KW-0012">Acyltransferase</keyword>
<dbReference type="Pfam" id="PF00550">
    <property type="entry name" value="PP-binding"/>
    <property type="match status" value="1"/>
</dbReference>
<dbReference type="SMART" id="SM00823">
    <property type="entry name" value="PKS_PP"/>
    <property type="match status" value="2"/>
</dbReference>
<dbReference type="InterPro" id="IPR036291">
    <property type="entry name" value="NAD(P)-bd_dom_sf"/>
</dbReference>
<dbReference type="CDD" id="cd00833">
    <property type="entry name" value="PKS"/>
    <property type="match status" value="1"/>
</dbReference>
<dbReference type="Pfam" id="PF02801">
    <property type="entry name" value="Ketoacyl-synt_C"/>
    <property type="match status" value="1"/>
</dbReference>
<dbReference type="EC" id="2.3.1.94" evidence="11"/>
<dbReference type="InterPro" id="IPR018201">
    <property type="entry name" value="Ketoacyl_synth_AS"/>
</dbReference>
<sequence length="1755" mass="186126">MNTQSAAVAELRDLLAGETGDRQDRILLNLVRAQVVSVLGGGLPSRIAESKPFRDMGIKREAREELRQELSRATGIALPPTLLFDHPNPMSVARYLRERITGRSGAESSATAHAEVRLDEPIAIVGMACRYGGGVSSPEDLWELVAGGRDAVAGFPVDRGWDLEGLYDPDPDHAGKSYTRAGVFLDGIAGFDAAFFGISPREAAVMDPQQRLLLETTWEALERAGIDPTSLGGTSTGVFVGTNYQDYRYAFDEIPASSEGYVITGNAASVKSGRLAYVLGLHGPAVTVDTACSSSLVALHQACQALRLGECDLAITGGASVLSTPEGFVEFSRKRVLSVDGRCKAFAESADGTGWGEGVGVLLVERLSDAVRHGRKVLAVVRGSAVSQNGASNGLTAPNGPSQERVIRAALASGGLSTSDVDAVEAHGTGTRLGDPIEAGALLATYGEGRSSERPLWLGSVKSNIAHTQAASGVAGVIKMVMAMENGLLPKTLHVDEPSSHVDWSSGALRLLVAERPWPETGRPRRAAVSSFGVSGTNSHVILEQAPAQAEEAAGEALPAVPWVLSGRTEDALRQQAARLLARVERDPELDLADLGAALVRNRSTFEHRAVVVGTERADLLAGLAALADGEPAPQVVRGVAGDIDTAPVFVFPGQGSHWVGMGRELLDSSPVFAEWMDKCGAALRPWVDWDLTDVLDDQEALARVDVVQPVLWSVMVSLAQVWRSHGVEPGAVVGHSQGEVAAACVAGALSLEDGARVVALRSQALARLAGKGGMVSVMAPADRVRDMIARWGDRLAIAAVNGPASVSVSGDDGALTELERELSAQRVVRWRVPGVDFTAHSQHVEALAGELERALAPTEPTPARIPFFSTVEVDWLDGPELDGGYWYRNLRRQVRFGDAVEALAERGHAAFVEISPHSVLTAAVEQTLDGMGDQLFVAATLQRDRGDLSHLYRSMAEAFVVGIPVDWEPPFAGSARRDVDLPTYPFQRQRYWPEKQPAPGPTPVSSGSSAEQRFWTVVEGEDVAALAATLGVEASGTLQDVLPALAAWRRRDCEASALDDLRYRITWEPTEFETRRLSGTWLALTPEGDADEKWATAVLDGLADRGAVVLPFGMPAGMRRGELLDRLRATLADAGLRPSDVSGVVSLLALDETADPEHPGIPAGTTGTLALIQALGDAEVGAPLWLLTRGAVSTGASDPLVRPLQALTWGLGRVVGLEHPERWGGLVDLPQEPDDGVLGQLAGVLGAADDEDHIAIRDSGAFVRRLTRARLGERTGTRAWRPRPGGTVLITGGTGVQAGHVARWLARSGAGHLVLLGRRGDAAPGMAERVAELEALGAEVTVVACDVRDREALRGVLAAIPAERPLSAVVHAAGIGRLQSLPDTSPADFAEIAEAKAVGARHLHELTEDLDLDAFVLFSAITATWGVGRHGSYGAANTYLEALAQHRRARGLPATAIAWGGWAGDGMAVRDAAEDTLRRRGLPWGAWAEAGSTMQEAADETLRRWGVHVMAPELLITALQQTLDVDETLVTIADMDWERFVTGFTLARRRPLLDELPEARQAIEAMSRTAADDARGGEEPASLPQRLASASRHEQDRLLLDAVRTQVAAVLGHPSPEAVDPGQTFLAMGLDSVTAVQLRNGLGAVIGQRLPATVVFDYPTTTELVAFLRTRLVKDDPAPAVKALLEIDGLEKALADGSYGPEERRAIAARLVDLAGSLGAAAAESDVDGNGVRDLESADIGEMFDILDSELDTP</sequence>
<dbReference type="SUPFAM" id="SSF47336">
    <property type="entry name" value="ACP-like"/>
    <property type="match status" value="2"/>
</dbReference>
<feature type="domain" description="Ketosynthase family 3 (KS3)" evidence="14">
    <location>
        <begin position="119"/>
        <end position="545"/>
    </location>
</feature>
<dbReference type="InterPro" id="IPR016039">
    <property type="entry name" value="Thiolase-like"/>
</dbReference>
<keyword evidence="1" id="KW-0596">Phosphopantetheine</keyword>
<dbReference type="InterPro" id="IPR016035">
    <property type="entry name" value="Acyl_Trfase/lysoPLipase"/>
</dbReference>
<evidence type="ECO:0000256" key="9">
    <source>
        <dbReference type="ARBA" id="ARBA00060622"/>
    </source>
</evidence>
<dbReference type="Pfam" id="PF16197">
    <property type="entry name" value="KAsynt_C_assoc"/>
    <property type="match status" value="1"/>
</dbReference>
<dbReference type="Gene3D" id="3.40.47.10">
    <property type="match status" value="1"/>
</dbReference>